<dbReference type="GO" id="GO:0004803">
    <property type="term" value="F:transposase activity"/>
    <property type="evidence" value="ECO:0007669"/>
    <property type="project" value="InterPro"/>
</dbReference>
<evidence type="ECO:0000256" key="12">
    <source>
        <dbReference type="ARBA" id="ARBA00023251"/>
    </source>
</evidence>
<organism evidence="15 16">
    <name type="scientific">Streptomyces hundungensis</name>
    <dbReference type="NCBI Taxonomy" id="1077946"/>
    <lineage>
        <taxon>Bacteria</taxon>
        <taxon>Bacillati</taxon>
        <taxon>Actinomycetota</taxon>
        <taxon>Actinomycetes</taxon>
        <taxon>Kitasatosporales</taxon>
        <taxon>Streptomycetaceae</taxon>
        <taxon>Streptomyces</taxon>
    </lineage>
</organism>
<dbReference type="Pfam" id="PF00872">
    <property type="entry name" value="Transposase_mut"/>
    <property type="match status" value="1"/>
</dbReference>
<evidence type="ECO:0000256" key="7">
    <source>
        <dbReference type="ARBA" id="ARBA00022692"/>
    </source>
</evidence>
<evidence type="ECO:0000313" key="15">
    <source>
        <dbReference type="EMBL" id="AYG78690.1"/>
    </source>
</evidence>
<feature type="transmembrane region" description="Helical" evidence="13">
    <location>
        <begin position="399"/>
        <end position="418"/>
    </location>
</feature>
<dbReference type="GO" id="GO:0003677">
    <property type="term" value="F:DNA binding"/>
    <property type="evidence" value="ECO:0007669"/>
    <property type="project" value="UniProtKB-KW"/>
</dbReference>
<dbReference type="AlphaFoldDB" id="A0A387HCJ2"/>
<sequence length="633" mass="65370">MEQHPGRAPWVALSVLCTGFFMIVLDTTIVHVAIPAMMRAMAADLNQVLWVVNAYLIGYAVFMIPAGRLGARYGPRRIHLAGLALFTIASALCGCAGGVGELLGWRALQGLGAALVTPQIGAFIAVLFPARRRGAAFGALTSVMGLSIVAGPLIGGVLVTRVGWQWIFMVNVPVGIVVLLLSATLLPKPAPDGRRGTDLLGVALVTLGLTALTFALLGAAEPYRGPALCAGVACLVLFLVQQRGSTRSPLLPRALFARRDFAVANGIGAAVHFAVIGSAAPIALLLQQQLHLTAMRSAFLTAPTPLAAAAAAHVAGRLADRFGGKPLVIGGLLTYAYGLALLGSQARPGMNPWALLPAMLLADLGIGSALAPLTKLAMDAVDSRHAGPASGVLNTSRQVGGILGGATVGALTGHHIAAGKVQLAATGHRSGVAGVIDYASALHATSLLTSGVLVIAALAAATLTPSRGRRPRPPRRAAVLRLDILPAVVRGSRGFQAVQILTATRVAARGRREVIGFDVAGTDDGAAWSRLLTGLHSQGVGLASVQYVVCEDAPGLVAAVGAELRLPARPAGTSRDPTPELRRTLQRHVGDAELAPTAAALAASVREAVAEQNRRWAEAPRRRGRAWRRPALL</sequence>
<evidence type="ECO:0000256" key="4">
    <source>
        <dbReference type="ARBA" id="ARBA00022448"/>
    </source>
</evidence>
<feature type="transmembrane region" description="Helical" evidence="13">
    <location>
        <begin position="358"/>
        <end position="378"/>
    </location>
</feature>
<evidence type="ECO:0000259" key="14">
    <source>
        <dbReference type="PROSITE" id="PS50850"/>
    </source>
</evidence>
<keyword evidence="16" id="KW-1185">Reference proteome</keyword>
<dbReference type="Gene3D" id="1.20.1720.10">
    <property type="entry name" value="Multidrug resistance protein D"/>
    <property type="match status" value="1"/>
</dbReference>
<evidence type="ECO:0000256" key="11">
    <source>
        <dbReference type="ARBA" id="ARBA00023172"/>
    </source>
</evidence>
<protein>
    <submittedName>
        <fullName evidence="15">Multidrug resistance protein Stp</fullName>
    </submittedName>
</protein>
<comment type="function">
    <text evidence="1">Required for the transposition of the insertion element.</text>
</comment>
<feature type="transmembrane region" description="Helical" evidence="13">
    <location>
        <begin position="223"/>
        <end position="240"/>
    </location>
</feature>
<keyword evidence="5" id="KW-1003">Cell membrane</keyword>
<keyword evidence="10 13" id="KW-0472">Membrane</keyword>
<feature type="transmembrane region" description="Helical" evidence="13">
    <location>
        <begin position="199"/>
        <end position="217"/>
    </location>
</feature>
<dbReference type="GO" id="GO:0005886">
    <property type="term" value="C:plasma membrane"/>
    <property type="evidence" value="ECO:0007669"/>
    <property type="project" value="UniProtKB-SubCell"/>
</dbReference>
<dbReference type="Proteomes" id="UP000271554">
    <property type="component" value="Chromosome"/>
</dbReference>
<evidence type="ECO:0000256" key="3">
    <source>
        <dbReference type="ARBA" id="ARBA00010961"/>
    </source>
</evidence>
<keyword evidence="9" id="KW-0238">DNA-binding</keyword>
<feature type="transmembrane region" description="Helical" evidence="13">
    <location>
        <begin position="438"/>
        <end position="463"/>
    </location>
</feature>
<dbReference type="PROSITE" id="PS50850">
    <property type="entry name" value="MFS"/>
    <property type="match status" value="1"/>
</dbReference>
<feature type="transmembrane region" description="Helical" evidence="13">
    <location>
        <begin position="261"/>
        <end position="286"/>
    </location>
</feature>
<evidence type="ECO:0000256" key="5">
    <source>
        <dbReference type="ARBA" id="ARBA00022475"/>
    </source>
</evidence>
<proteinExistence type="inferred from homology"/>
<feature type="transmembrane region" description="Helical" evidence="13">
    <location>
        <begin position="137"/>
        <end position="160"/>
    </location>
</feature>
<evidence type="ECO:0000313" key="16">
    <source>
        <dbReference type="Proteomes" id="UP000271554"/>
    </source>
</evidence>
<dbReference type="SUPFAM" id="SSF103473">
    <property type="entry name" value="MFS general substrate transporter"/>
    <property type="match status" value="1"/>
</dbReference>
<evidence type="ECO:0000256" key="10">
    <source>
        <dbReference type="ARBA" id="ARBA00023136"/>
    </source>
</evidence>
<comment type="subcellular location">
    <subcellularLocation>
        <location evidence="2">Cell membrane</location>
        <topology evidence="2">Multi-pass membrane protein</topology>
    </subcellularLocation>
</comment>
<evidence type="ECO:0000256" key="13">
    <source>
        <dbReference type="SAM" id="Phobius"/>
    </source>
</evidence>
<dbReference type="PANTHER" id="PTHR42718">
    <property type="entry name" value="MAJOR FACILITATOR SUPERFAMILY MULTIDRUG TRANSPORTER MFSC"/>
    <property type="match status" value="1"/>
</dbReference>
<dbReference type="InterPro" id="IPR036259">
    <property type="entry name" value="MFS_trans_sf"/>
</dbReference>
<dbReference type="CDD" id="cd17321">
    <property type="entry name" value="MFS_MMR_MDR_like"/>
    <property type="match status" value="1"/>
</dbReference>
<dbReference type="PANTHER" id="PTHR42718:SF46">
    <property type="entry name" value="BLR6921 PROTEIN"/>
    <property type="match status" value="1"/>
</dbReference>
<feature type="domain" description="Major facilitator superfamily (MFS) profile" evidence="14">
    <location>
        <begin position="12"/>
        <end position="468"/>
    </location>
</feature>
<keyword evidence="7 13" id="KW-0812">Transmembrane</keyword>
<dbReference type="KEGG" id="shun:DWB77_00798"/>
<feature type="transmembrane region" description="Helical" evidence="13">
    <location>
        <begin position="48"/>
        <end position="66"/>
    </location>
</feature>
<keyword evidence="4" id="KW-0813">Transport</keyword>
<feature type="transmembrane region" description="Helical" evidence="13">
    <location>
        <begin position="327"/>
        <end position="346"/>
    </location>
</feature>
<keyword evidence="6" id="KW-0815">Transposition</keyword>
<evidence type="ECO:0000256" key="6">
    <source>
        <dbReference type="ARBA" id="ARBA00022578"/>
    </source>
</evidence>
<evidence type="ECO:0000256" key="9">
    <source>
        <dbReference type="ARBA" id="ARBA00023125"/>
    </source>
</evidence>
<feature type="transmembrane region" description="Helical" evidence="13">
    <location>
        <begin position="111"/>
        <end position="130"/>
    </location>
</feature>
<evidence type="ECO:0000256" key="8">
    <source>
        <dbReference type="ARBA" id="ARBA00022989"/>
    </source>
</evidence>
<keyword evidence="11" id="KW-0233">DNA recombination</keyword>
<dbReference type="GO" id="GO:0046677">
    <property type="term" value="P:response to antibiotic"/>
    <property type="evidence" value="ECO:0007669"/>
    <property type="project" value="UniProtKB-KW"/>
</dbReference>
<feature type="transmembrane region" description="Helical" evidence="13">
    <location>
        <begin position="166"/>
        <end position="187"/>
    </location>
</feature>
<keyword evidence="12" id="KW-0046">Antibiotic resistance</keyword>
<dbReference type="PRINTS" id="PR01036">
    <property type="entry name" value="TCRTETB"/>
</dbReference>
<accession>A0A387HCJ2</accession>
<dbReference type="GO" id="GO:0006313">
    <property type="term" value="P:DNA transposition"/>
    <property type="evidence" value="ECO:0007669"/>
    <property type="project" value="InterPro"/>
</dbReference>
<dbReference type="InterPro" id="IPR011701">
    <property type="entry name" value="MFS"/>
</dbReference>
<reference evidence="15 16" key="1">
    <citation type="submission" date="2018-10" db="EMBL/GenBank/DDBJ databases">
        <title>Relationship between Morphology and Antimicrobial Activity in Streptomyces.</title>
        <authorList>
            <person name="Kang H.J."/>
            <person name="Kim S.B."/>
        </authorList>
    </citation>
    <scope>NUCLEOTIDE SEQUENCE [LARGE SCALE GENOMIC DNA]</scope>
    <source>
        <strain evidence="15 16">BH38</strain>
    </source>
</reference>
<evidence type="ECO:0000256" key="1">
    <source>
        <dbReference type="ARBA" id="ARBA00002190"/>
    </source>
</evidence>
<feature type="transmembrane region" description="Helical" evidence="13">
    <location>
        <begin position="298"/>
        <end position="315"/>
    </location>
</feature>
<keyword evidence="8 13" id="KW-1133">Transmembrane helix</keyword>
<dbReference type="EMBL" id="CP032698">
    <property type="protein sequence ID" value="AYG78690.1"/>
    <property type="molecule type" value="Genomic_DNA"/>
</dbReference>
<dbReference type="GO" id="GO:0022857">
    <property type="term" value="F:transmembrane transporter activity"/>
    <property type="evidence" value="ECO:0007669"/>
    <property type="project" value="InterPro"/>
</dbReference>
<name>A0A387HCJ2_9ACTN</name>
<dbReference type="RefSeq" id="WP_120719909.1">
    <property type="nucleotide sequence ID" value="NZ_CP032698.1"/>
</dbReference>
<dbReference type="Gene3D" id="1.20.1250.20">
    <property type="entry name" value="MFS general substrate transporter like domains"/>
    <property type="match status" value="1"/>
</dbReference>
<gene>
    <name evidence="15" type="primary">stp_2</name>
    <name evidence="15" type="ORF">DWB77_00798</name>
</gene>
<dbReference type="Pfam" id="PF07690">
    <property type="entry name" value="MFS_1"/>
    <property type="match status" value="1"/>
</dbReference>
<evidence type="ECO:0000256" key="2">
    <source>
        <dbReference type="ARBA" id="ARBA00004651"/>
    </source>
</evidence>
<comment type="similarity">
    <text evidence="3">Belongs to the transposase mutator family.</text>
</comment>
<feature type="transmembrane region" description="Helical" evidence="13">
    <location>
        <begin position="12"/>
        <end position="36"/>
    </location>
</feature>
<feature type="transmembrane region" description="Helical" evidence="13">
    <location>
        <begin position="78"/>
        <end position="99"/>
    </location>
</feature>
<dbReference type="OrthoDB" id="7375466at2"/>
<dbReference type="InterPro" id="IPR020846">
    <property type="entry name" value="MFS_dom"/>
</dbReference>
<dbReference type="InterPro" id="IPR001207">
    <property type="entry name" value="Transposase_mutator"/>
</dbReference>